<keyword evidence="2" id="KW-1185">Reference proteome</keyword>
<evidence type="ECO:0000313" key="2">
    <source>
        <dbReference type="Proteomes" id="UP000019062"/>
    </source>
</evidence>
<protein>
    <submittedName>
        <fullName evidence="1">Uncharacterized protein</fullName>
    </submittedName>
</protein>
<name>W4EPL5_9BACL</name>
<dbReference type="EMBL" id="ASQA01000034">
    <property type="protein sequence ID" value="ETT82184.1"/>
    <property type="molecule type" value="Genomic_DNA"/>
</dbReference>
<dbReference type="Proteomes" id="UP000019062">
    <property type="component" value="Unassembled WGS sequence"/>
</dbReference>
<accession>W4EPL5</accession>
<organism evidence="1 2">
    <name type="scientific">Viridibacillus arenosi FSL R5-213</name>
    <dbReference type="NCBI Taxonomy" id="1227360"/>
    <lineage>
        <taxon>Bacteria</taxon>
        <taxon>Bacillati</taxon>
        <taxon>Bacillota</taxon>
        <taxon>Bacilli</taxon>
        <taxon>Bacillales</taxon>
        <taxon>Caryophanaceae</taxon>
        <taxon>Viridibacillus</taxon>
    </lineage>
</organism>
<feature type="non-terminal residue" evidence="1">
    <location>
        <position position="31"/>
    </location>
</feature>
<gene>
    <name evidence="1" type="ORF">C176_14377</name>
</gene>
<comment type="caution">
    <text evidence="1">The sequence shown here is derived from an EMBL/GenBank/DDBJ whole genome shotgun (WGS) entry which is preliminary data.</text>
</comment>
<reference evidence="1 2" key="1">
    <citation type="journal article" date="2014" name="BMC Genomics">
        <title>Genomic comparison of sporeforming bacilli isolated from milk.</title>
        <authorList>
            <person name="Moreno Switt A.I."/>
            <person name="Andrus A.D."/>
            <person name="Ranieri M.L."/>
            <person name="Orsi R.H."/>
            <person name="Ivy R."/>
            <person name="den Bakker H.C."/>
            <person name="Martin N.H."/>
            <person name="Wiedmann M."/>
            <person name="Boor K.J."/>
        </authorList>
    </citation>
    <scope>NUCLEOTIDE SEQUENCE [LARGE SCALE GENOMIC DNA]</scope>
    <source>
        <strain evidence="1 2">FSL R5-213</strain>
    </source>
</reference>
<dbReference type="AlphaFoldDB" id="W4EPL5"/>
<evidence type="ECO:0000313" key="1">
    <source>
        <dbReference type="EMBL" id="ETT82184.1"/>
    </source>
</evidence>
<proteinExistence type="predicted"/>
<sequence>MEIFKGVEMLHLEFNGIIIHPTLLWNQEMAV</sequence>